<reference evidence="2 3" key="1">
    <citation type="submission" date="2023-07" db="EMBL/GenBank/DDBJ databases">
        <title>Sorghum-associated microbial communities from plants grown in Nebraska, USA.</title>
        <authorList>
            <person name="Schachtman D."/>
        </authorList>
    </citation>
    <scope>NUCLEOTIDE SEQUENCE [LARGE SCALE GENOMIC DNA]</scope>
    <source>
        <strain evidence="2 3">BE240</strain>
    </source>
</reference>
<dbReference type="Pfam" id="PF00561">
    <property type="entry name" value="Abhydrolase_1"/>
    <property type="match status" value="1"/>
</dbReference>
<feature type="domain" description="AB hydrolase-1" evidence="1">
    <location>
        <begin position="19"/>
        <end position="245"/>
    </location>
</feature>
<dbReference type="SUPFAM" id="SSF53474">
    <property type="entry name" value="alpha/beta-Hydrolases"/>
    <property type="match status" value="1"/>
</dbReference>
<dbReference type="PRINTS" id="PR00111">
    <property type="entry name" value="ABHYDROLASE"/>
</dbReference>
<dbReference type="InterPro" id="IPR029058">
    <property type="entry name" value="AB_hydrolase_fold"/>
</dbReference>
<accession>A0ABU1VCZ4</accession>
<dbReference type="PRINTS" id="PR00412">
    <property type="entry name" value="EPOXHYDRLASE"/>
</dbReference>
<dbReference type="InterPro" id="IPR050266">
    <property type="entry name" value="AB_hydrolase_sf"/>
</dbReference>
<evidence type="ECO:0000259" key="1">
    <source>
        <dbReference type="Pfam" id="PF00561"/>
    </source>
</evidence>
<dbReference type="PANTHER" id="PTHR43798">
    <property type="entry name" value="MONOACYLGLYCEROL LIPASE"/>
    <property type="match status" value="1"/>
</dbReference>
<keyword evidence="3" id="KW-1185">Reference proteome</keyword>
<dbReference type="EMBL" id="JAVDWE010000008">
    <property type="protein sequence ID" value="MDR7095346.1"/>
    <property type="molecule type" value="Genomic_DNA"/>
</dbReference>
<organism evidence="2 3">
    <name type="scientific">Hydrogenophaga laconesensis</name>
    <dbReference type="NCBI Taxonomy" id="1805971"/>
    <lineage>
        <taxon>Bacteria</taxon>
        <taxon>Pseudomonadati</taxon>
        <taxon>Pseudomonadota</taxon>
        <taxon>Betaproteobacteria</taxon>
        <taxon>Burkholderiales</taxon>
        <taxon>Comamonadaceae</taxon>
        <taxon>Hydrogenophaga</taxon>
    </lineage>
</organism>
<dbReference type="PANTHER" id="PTHR43798:SF5">
    <property type="entry name" value="MONOACYLGLYCEROL LIPASE ABHD6"/>
    <property type="match status" value="1"/>
</dbReference>
<evidence type="ECO:0000313" key="2">
    <source>
        <dbReference type="EMBL" id="MDR7095346.1"/>
    </source>
</evidence>
<proteinExistence type="predicted"/>
<dbReference type="InterPro" id="IPR000639">
    <property type="entry name" value="Epox_hydrolase-like"/>
</dbReference>
<dbReference type="InterPro" id="IPR000073">
    <property type="entry name" value="AB_hydrolase_1"/>
</dbReference>
<sequence length="259" mass="27368">MSTQYLDGLAVEIDGEGTPIVCIHGLGGSSNNWTPVMRAMNGHRVVRIDLPGSARSSGVSGALSIQRFVDSVVSVCQRLDIGSAHFVGHSLGTIVCQHLATQRPHMVRSLALFGPLACPPEAARPNIRARAAKAAEGSVAMQDIADAIVNAATSGLTRETQPAAVALVRESVMRQDPMGYSRSCDALAAAQSANLEEITAPVLLVTGDEDGVAPPGNVREMASRLRNAQVEVLNRCGHWTTFERPAECAQLLGSFLARH</sequence>
<gene>
    <name evidence="2" type="ORF">J2X09_003094</name>
</gene>
<name>A0ABU1VCZ4_9BURK</name>
<protein>
    <submittedName>
        <fullName evidence="2">Pimeloyl-ACP methyl ester carboxylesterase</fullName>
    </submittedName>
</protein>
<comment type="caution">
    <text evidence="2">The sequence shown here is derived from an EMBL/GenBank/DDBJ whole genome shotgun (WGS) entry which is preliminary data.</text>
</comment>
<dbReference type="Gene3D" id="3.40.50.1820">
    <property type="entry name" value="alpha/beta hydrolase"/>
    <property type="match status" value="1"/>
</dbReference>
<dbReference type="RefSeq" id="WP_204734281.1">
    <property type="nucleotide sequence ID" value="NZ_JAVDWE010000008.1"/>
</dbReference>
<dbReference type="Proteomes" id="UP001265550">
    <property type="component" value="Unassembled WGS sequence"/>
</dbReference>
<evidence type="ECO:0000313" key="3">
    <source>
        <dbReference type="Proteomes" id="UP001265550"/>
    </source>
</evidence>